<keyword evidence="2" id="KW-1133">Transmembrane helix</keyword>
<reference evidence="4" key="1">
    <citation type="submission" date="2017-02" db="UniProtKB">
        <authorList>
            <consortium name="WormBaseParasite"/>
        </authorList>
    </citation>
    <scope>IDENTIFICATION</scope>
</reference>
<dbReference type="AlphaFoldDB" id="A0A0N4ZS10"/>
<name>A0A0N4ZS10_PARTI</name>
<evidence type="ECO:0000313" key="3">
    <source>
        <dbReference type="Proteomes" id="UP000038045"/>
    </source>
</evidence>
<evidence type="ECO:0000313" key="4">
    <source>
        <dbReference type="WBParaSite" id="PTRK_0001129200.1"/>
    </source>
</evidence>
<feature type="region of interest" description="Disordered" evidence="1">
    <location>
        <begin position="89"/>
        <end position="120"/>
    </location>
</feature>
<organism evidence="3 4">
    <name type="scientific">Parastrongyloides trichosuri</name>
    <name type="common">Possum-specific nematode worm</name>
    <dbReference type="NCBI Taxonomy" id="131310"/>
    <lineage>
        <taxon>Eukaryota</taxon>
        <taxon>Metazoa</taxon>
        <taxon>Ecdysozoa</taxon>
        <taxon>Nematoda</taxon>
        <taxon>Chromadorea</taxon>
        <taxon>Rhabditida</taxon>
        <taxon>Tylenchina</taxon>
        <taxon>Panagrolaimomorpha</taxon>
        <taxon>Strongyloidoidea</taxon>
        <taxon>Strongyloididae</taxon>
        <taxon>Parastrongyloides</taxon>
    </lineage>
</organism>
<keyword evidence="3" id="KW-1185">Reference proteome</keyword>
<keyword evidence="2" id="KW-0812">Transmembrane</keyword>
<dbReference type="Proteomes" id="UP000038045">
    <property type="component" value="Unplaced"/>
</dbReference>
<sequence>MFTDKLQISNITSISIQLENRQIEIEDATLYVIPYRNLIEIFLSEFPIISYAVLFVLSFMSLILFFLFIWVRRINQVMKEFDMMDKEKDSHYESTSTKTTPLQLNDKKENVDNSDDNIPDPPNCELHECTSFETIPGWNIDNKTYLKESKKDV</sequence>
<accession>A0A0N4ZS10</accession>
<protein>
    <submittedName>
        <fullName evidence="4">Transmembrane protein</fullName>
    </submittedName>
</protein>
<feature type="compositionally biased region" description="Polar residues" evidence="1">
    <location>
        <begin position="93"/>
        <end position="103"/>
    </location>
</feature>
<keyword evidence="2" id="KW-0472">Membrane</keyword>
<evidence type="ECO:0000256" key="1">
    <source>
        <dbReference type="SAM" id="MobiDB-lite"/>
    </source>
</evidence>
<evidence type="ECO:0000256" key="2">
    <source>
        <dbReference type="SAM" id="Phobius"/>
    </source>
</evidence>
<dbReference type="WBParaSite" id="PTRK_0001129200.1">
    <property type="protein sequence ID" value="PTRK_0001129200.1"/>
    <property type="gene ID" value="PTRK_0001129200"/>
</dbReference>
<dbReference type="STRING" id="131310.A0A0N4ZS10"/>
<feature type="transmembrane region" description="Helical" evidence="2">
    <location>
        <begin position="48"/>
        <end position="71"/>
    </location>
</feature>
<proteinExistence type="predicted"/>